<dbReference type="SUPFAM" id="SSF52768">
    <property type="entry name" value="Arginase/deacetylase"/>
    <property type="match status" value="1"/>
</dbReference>
<dbReference type="HOGENOM" id="CLU_066809_1_1_9"/>
<dbReference type="KEGG" id="bag:Bcoa_0628"/>
<dbReference type="GO" id="GO:0008783">
    <property type="term" value="F:agmatinase activity"/>
    <property type="evidence" value="ECO:0007669"/>
    <property type="project" value="TreeGrafter"/>
</dbReference>
<protein>
    <recommendedName>
        <fullName evidence="3">Arginase</fullName>
    </recommendedName>
</protein>
<evidence type="ECO:0008006" key="3">
    <source>
        <dbReference type="Google" id="ProtNLM"/>
    </source>
</evidence>
<dbReference type="PANTHER" id="PTHR11358:SF41">
    <property type="entry name" value="ARGINASE"/>
    <property type="match status" value="1"/>
</dbReference>
<dbReference type="InterPro" id="IPR023696">
    <property type="entry name" value="Ureohydrolase_dom_sf"/>
</dbReference>
<accession>G2TQJ9</accession>
<dbReference type="Pfam" id="PF00491">
    <property type="entry name" value="Arginase"/>
    <property type="match status" value="1"/>
</dbReference>
<gene>
    <name evidence="1" type="ORF">Bcoa_0628</name>
</gene>
<proteinExistence type="predicted"/>
<evidence type="ECO:0000313" key="2">
    <source>
        <dbReference type="Proteomes" id="UP000009283"/>
    </source>
</evidence>
<organism evidence="1 2">
    <name type="scientific">Heyndrickxia coagulans 36D1</name>
    <dbReference type="NCBI Taxonomy" id="345219"/>
    <lineage>
        <taxon>Bacteria</taxon>
        <taxon>Bacillati</taxon>
        <taxon>Bacillota</taxon>
        <taxon>Bacilli</taxon>
        <taxon>Bacillales</taxon>
        <taxon>Bacillaceae</taxon>
        <taxon>Heyndrickxia</taxon>
    </lineage>
</organism>
<dbReference type="GO" id="GO:0046872">
    <property type="term" value="F:metal ion binding"/>
    <property type="evidence" value="ECO:0007669"/>
    <property type="project" value="InterPro"/>
</dbReference>
<sequence>MIQKNKYGQARFRFSCQLIRQLKKPDEDFLSNGTREHGVCRWPFQKFTCIIIFPPEPETMRVSKKCDKIIINRFNIPPFKGTCFNPFCEFLKEMKEMGLLHKGVTILAFDETYDEQKRIQSFPHETINLKHIRHTNLFCEKQALFQIETALDRRKQKGITFLGSGNYHYVTSLLLKKTPKPFTLVLFDNHPDMDDSFEQTLLSCGSWVSYALKTNPLLKRVVIIGPTSFKTHRRPPQTVQIFPFNGRNLENRKRILSAIPTDTVYISIDKDVLSPAFAETNWDQGRMGKQELLSCISAILDQKQVFGIDICGETAVSPAERFLPHAFEISQKNDAMNAEILEVCLERHPQPALHV</sequence>
<dbReference type="Gene3D" id="3.40.800.10">
    <property type="entry name" value="Ureohydrolase domain"/>
    <property type="match status" value="1"/>
</dbReference>
<dbReference type="eggNOG" id="COG0010">
    <property type="taxonomic scope" value="Bacteria"/>
</dbReference>
<reference evidence="1 2" key="1">
    <citation type="journal article" date="2011" name="Stand. Genomic Sci.">
        <title>Complete Genome Sequence of a thermotolerant sporogenic lactic acid bacterium, Bacillus coagulans strain 36D1.</title>
        <authorList>
            <person name="Rhee M.S."/>
            <person name="Moritz B.E."/>
            <person name="Xie G."/>
            <person name="Glavina Del Rio T."/>
            <person name="Dalin E."/>
            <person name="Tice H."/>
            <person name="Bruce D."/>
            <person name="Goodwin L."/>
            <person name="Chertkov O."/>
            <person name="Brettin T."/>
            <person name="Han C."/>
            <person name="Detter C."/>
            <person name="Pitluck S."/>
            <person name="Land M.L."/>
            <person name="Patel M."/>
            <person name="Ou M."/>
            <person name="Harbrucker R."/>
            <person name="Ingram L.O."/>
            <person name="Shanmugam K.T."/>
        </authorList>
    </citation>
    <scope>NUCLEOTIDE SEQUENCE [LARGE SCALE GENOMIC DNA]</scope>
    <source>
        <strain evidence="1 2">36D1</strain>
    </source>
</reference>
<dbReference type="PANTHER" id="PTHR11358">
    <property type="entry name" value="ARGINASE/AGMATINASE"/>
    <property type="match status" value="1"/>
</dbReference>
<dbReference type="GO" id="GO:0033389">
    <property type="term" value="P:putrescine biosynthetic process from arginine, via agmatine"/>
    <property type="evidence" value="ECO:0007669"/>
    <property type="project" value="TreeGrafter"/>
</dbReference>
<name>G2TQJ9_HEYCO</name>
<dbReference type="EMBL" id="CP003056">
    <property type="protein sequence ID" value="AEO99847.1"/>
    <property type="molecule type" value="Genomic_DNA"/>
</dbReference>
<dbReference type="InterPro" id="IPR006035">
    <property type="entry name" value="Ureohydrolase"/>
</dbReference>
<evidence type="ECO:0000313" key="1">
    <source>
        <dbReference type="EMBL" id="AEO99847.1"/>
    </source>
</evidence>
<dbReference type="AlphaFoldDB" id="G2TQJ9"/>
<dbReference type="Proteomes" id="UP000009283">
    <property type="component" value="Chromosome"/>
</dbReference>